<dbReference type="STRING" id="1678841.TBC1_111724"/>
<dbReference type="AlphaFoldDB" id="A0A0S7C304"/>
<evidence type="ECO:0000313" key="2">
    <source>
        <dbReference type="Proteomes" id="UP000053091"/>
    </source>
</evidence>
<evidence type="ECO:0000313" key="1">
    <source>
        <dbReference type="EMBL" id="GAP43568.1"/>
    </source>
</evidence>
<keyword evidence="2" id="KW-1185">Reference proteome</keyword>
<reference evidence="1" key="1">
    <citation type="journal article" date="2015" name="Genome Announc.">
        <title>Draft Genome Sequence of Bacteroidales Strain TBC1, a Novel Isolate from a Methanogenic Wastewater Treatment System.</title>
        <authorList>
            <person name="Tourlousse D.M."/>
            <person name="Matsuura N."/>
            <person name="Sun L."/>
            <person name="Toyonaga M."/>
            <person name="Kuroda K."/>
            <person name="Ohashi A."/>
            <person name="Cruz R."/>
            <person name="Yamaguchi T."/>
            <person name="Sekiguchi Y."/>
        </authorList>
    </citation>
    <scope>NUCLEOTIDE SEQUENCE [LARGE SCALE GENOMIC DNA]</scope>
    <source>
        <strain evidence="1">TBC1</strain>
    </source>
</reference>
<accession>A0A0S7C304</accession>
<protein>
    <submittedName>
        <fullName evidence="1">Uncharacterized protein</fullName>
    </submittedName>
</protein>
<organism evidence="1">
    <name type="scientific">Lentimicrobium saccharophilum</name>
    <dbReference type="NCBI Taxonomy" id="1678841"/>
    <lineage>
        <taxon>Bacteria</taxon>
        <taxon>Pseudomonadati</taxon>
        <taxon>Bacteroidota</taxon>
        <taxon>Bacteroidia</taxon>
        <taxon>Bacteroidales</taxon>
        <taxon>Lentimicrobiaceae</taxon>
        <taxon>Lentimicrobium</taxon>
    </lineage>
</organism>
<sequence>MHEPSVANGKRGNLSGLFPLVRKYGHATLPQPHYASLADLRKDQHNKMLKKTSWPETFILLNC</sequence>
<name>A0A0S7C304_9BACT</name>
<dbReference type="EMBL" id="DF968182">
    <property type="protein sequence ID" value="GAP43568.1"/>
    <property type="molecule type" value="Genomic_DNA"/>
</dbReference>
<proteinExistence type="predicted"/>
<gene>
    <name evidence="1" type="ORF">TBC1_111724</name>
</gene>
<dbReference type="Proteomes" id="UP000053091">
    <property type="component" value="Unassembled WGS sequence"/>
</dbReference>